<reference evidence="1 2" key="1">
    <citation type="submission" date="2013-12" db="EMBL/GenBank/DDBJ databases">
        <authorList>
            <person name="Tong Y."/>
            <person name="Zhang J."/>
            <person name="Huang Y."/>
            <person name="Li S."/>
            <person name="Pei G."/>
            <person name="Zhang Z."/>
            <person name="Mi Z."/>
            <person name="An X."/>
        </authorList>
    </citation>
    <scope>NUCLEOTIDE SEQUENCE [LARGE SCALE GENOMIC DNA]</scope>
    <source>
        <strain evidence="1">AMIV</strain>
    </source>
</reference>
<sequence>MKYADFRLLLSTLPTTDCVIGPDISIYISSRQIHFKNDKSFKTNLKRFIIFPIKIYGEKEYKHLNVGVLDNMTKVLTRFEPFGNYYQGVVDNLLESFFYKLMERGYIYFIKYAVSYSLKPQQLNNCGYYCFQFLKATVAKSLR</sequence>
<protein>
    <submittedName>
        <fullName evidence="1">Uncharacterized protein</fullName>
    </submittedName>
</protein>
<dbReference type="GeneID" id="18938195"/>
<gene>
    <name evidence="1" type="ORF">AMIV_034</name>
</gene>
<proteinExistence type="predicted"/>
<evidence type="ECO:0000313" key="2">
    <source>
        <dbReference type="Proteomes" id="UP000110868"/>
    </source>
</evidence>
<organism evidence="1 2">
    <name type="scientific">Chloriridovirus anopheles1</name>
    <dbReference type="NCBI Taxonomy" id="1465751"/>
    <lineage>
        <taxon>Viruses</taxon>
        <taxon>Varidnaviria</taxon>
        <taxon>Bamfordvirae</taxon>
        <taxon>Nucleocytoviricota</taxon>
        <taxon>Megaviricetes</taxon>
        <taxon>Pimascovirales</taxon>
        <taxon>Pimascovirales incertae sedis</taxon>
        <taxon>Iridoviridae</taxon>
        <taxon>Betairidovirinae</taxon>
        <taxon>Chloriridovirus</taxon>
    </lineage>
</organism>
<evidence type="ECO:0000313" key="1">
    <source>
        <dbReference type="EMBL" id="AHL67531.1"/>
    </source>
</evidence>
<dbReference type="RefSeq" id="YP_009021115.1">
    <property type="nucleotide sequence ID" value="NC_023848.1"/>
</dbReference>
<keyword evidence="2" id="KW-1185">Reference proteome</keyword>
<name>W8R9K7_9VIRU</name>
<accession>W8R9K7</accession>
<dbReference type="Proteomes" id="UP000110868">
    <property type="component" value="Segment"/>
</dbReference>
<dbReference type="EMBL" id="KF938901">
    <property type="protein sequence ID" value="AHL67531.1"/>
    <property type="molecule type" value="Genomic_DNA"/>
</dbReference>
<dbReference type="OrthoDB" id="34053at10239"/>
<dbReference type="KEGG" id="vg:18938195"/>